<dbReference type="GO" id="GO:0046872">
    <property type="term" value="F:metal ion binding"/>
    <property type="evidence" value="ECO:0007669"/>
    <property type="project" value="UniProtKB-KW"/>
</dbReference>
<dbReference type="Proteomes" id="UP000009022">
    <property type="component" value="Unassembled WGS sequence"/>
</dbReference>
<reference evidence="6 7" key="1">
    <citation type="journal article" date="2008" name="Nature">
        <title>The Trichoplax genome and the nature of placozoans.</title>
        <authorList>
            <person name="Srivastava M."/>
            <person name="Begovic E."/>
            <person name="Chapman J."/>
            <person name="Putnam N.H."/>
            <person name="Hellsten U."/>
            <person name="Kawashima T."/>
            <person name="Kuo A."/>
            <person name="Mitros T."/>
            <person name="Salamov A."/>
            <person name="Carpenter M.L."/>
            <person name="Signorovitch A.Y."/>
            <person name="Moreno M.A."/>
            <person name="Kamm K."/>
            <person name="Grimwood J."/>
            <person name="Schmutz J."/>
            <person name="Shapiro H."/>
            <person name="Grigoriev I.V."/>
            <person name="Buss L.W."/>
            <person name="Schierwater B."/>
            <person name="Dellaporta S.L."/>
            <person name="Rokhsar D.S."/>
        </authorList>
    </citation>
    <scope>NUCLEOTIDE SEQUENCE [LARGE SCALE GENOMIC DNA]</scope>
    <source>
        <strain evidence="6 7">Grell-BS-1999</strain>
    </source>
</reference>
<feature type="compositionally biased region" description="Polar residues" evidence="4">
    <location>
        <begin position="741"/>
        <end position="762"/>
    </location>
</feature>
<dbReference type="PROSITE" id="PS50003">
    <property type="entry name" value="PH_DOMAIN"/>
    <property type="match status" value="2"/>
</dbReference>
<dbReference type="KEGG" id="tad:TRIADDRAFT_57652"/>
<protein>
    <recommendedName>
        <fullName evidence="5">PH domain-containing protein</fullName>
    </recommendedName>
</protein>
<feature type="region of interest" description="Disordered" evidence="4">
    <location>
        <begin position="124"/>
        <end position="161"/>
    </location>
</feature>
<evidence type="ECO:0000256" key="4">
    <source>
        <dbReference type="SAM" id="MobiDB-lite"/>
    </source>
</evidence>
<dbReference type="SMART" id="SM00233">
    <property type="entry name" value="PH"/>
    <property type="match status" value="2"/>
</dbReference>
<sequence>MAEKLFYEVHAIRYPFTLCSLNHDFPTVDTTYRPDCTHINHIYTIEPKFKNSDANTNNDFDSDERKIGKAMASLRVESNGHTLNNHFAQKLTNSDSKMTLTEDTKDHKMDGQQILHCNPITTSEDEYSQDESNGDHAEVEPVKDLDQDSSQALNKEANTSTNRFISNNMSGYLYLCPNQGQDENDRQNYTKRWCVVGHQSFYLYETVYDTAPPENIYRLDHCRLVTCNEVRRIKNNTKQATGEKKLYVFELMHPNGRLVLGASNKTQQDSWVNAIESEFSQLSAASEEDNNQPIINQNAGDDTTVIKPKPSRNHRKGRSFLYQRRPLTLTFDPSESVDGEKSSIMKNSLSSPQNNVNGESKLFHHQAVQGSSCYGFLERKNAVGKWTSYWFTLSSMTLHCYKEPNDAAPSDSLLLRGYDVRAVGSRNHRYIFSLSTGLLKTYYYSCTSLETRTSWIYALSQAIMEASGKPKAKKLSILRKKKRNNDNQSISDNATKNSSEKEVDNTDSQHHDRQNEAHDEAMPQQLPLDSLADVTKLDQNDYHALKPNNSEIILTTASDSTSIRKQNSNPNSPQLVAKGLQESRMDKQQSAKEKLVSQLKAQKERLINSLNNSDIRLLSPSSNDASPIKESETAEVLSIDNIENEFLEKVRSKSNTWRLPSPVSGTPEISVIEQYNAAIEDENQRAARFDTQYKKNRNSIMLKRDEATKHLNNIKKIISNQHHRHIGSTIRKRTYSHSKANHQQESNWSSSSPVQRKNSLGSQDVAIGDSMEVTMKKYEKISNELLQMDNEIDRLDTAIKTNRKQQDTNVNTLTVKREAILAKIRANTK</sequence>
<feature type="coiled-coil region" evidence="3">
    <location>
        <begin position="771"/>
        <end position="798"/>
    </location>
</feature>
<feature type="compositionally biased region" description="Basic residues" evidence="4">
    <location>
        <begin position="723"/>
        <end position="740"/>
    </location>
</feature>
<dbReference type="InterPro" id="IPR011993">
    <property type="entry name" value="PH-like_dom_sf"/>
</dbReference>
<dbReference type="GeneID" id="6754670"/>
<feature type="region of interest" description="Disordered" evidence="4">
    <location>
        <begin position="285"/>
        <end position="315"/>
    </location>
</feature>
<proteinExistence type="predicted"/>
<feature type="domain" description="PH" evidence="5">
    <location>
        <begin position="370"/>
        <end position="464"/>
    </location>
</feature>
<feature type="compositionally biased region" description="Polar residues" evidence="4">
    <location>
        <begin position="148"/>
        <end position="161"/>
    </location>
</feature>
<evidence type="ECO:0000259" key="5">
    <source>
        <dbReference type="PROSITE" id="PS50003"/>
    </source>
</evidence>
<dbReference type="HOGENOM" id="CLU_342064_0_0_1"/>
<dbReference type="PANTHER" id="PTHR23180:SF399">
    <property type="entry name" value="BLOWN FUSE, ISOFORM A-RELATED"/>
    <property type="match status" value="1"/>
</dbReference>
<dbReference type="InterPro" id="IPR001849">
    <property type="entry name" value="PH_domain"/>
</dbReference>
<organism evidence="6 7">
    <name type="scientific">Trichoplax adhaerens</name>
    <name type="common">Trichoplax reptans</name>
    <dbReference type="NCBI Taxonomy" id="10228"/>
    <lineage>
        <taxon>Eukaryota</taxon>
        <taxon>Metazoa</taxon>
        <taxon>Placozoa</taxon>
        <taxon>Uniplacotomia</taxon>
        <taxon>Trichoplacea</taxon>
        <taxon>Trichoplacidae</taxon>
        <taxon>Trichoplax</taxon>
    </lineage>
</organism>
<dbReference type="PhylomeDB" id="B3S019"/>
<gene>
    <name evidence="6" type="ORF">TRIADDRAFT_57652</name>
</gene>
<feature type="compositionally biased region" description="Polar residues" evidence="4">
    <location>
        <begin position="291"/>
        <end position="301"/>
    </location>
</feature>
<feature type="compositionally biased region" description="Basic and acidic residues" evidence="4">
    <location>
        <begin position="133"/>
        <end position="146"/>
    </location>
</feature>
<dbReference type="PANTHER" id="PTHR23180">
    <property type="entry name" value="CENTAURIN/ARF"/>
    <property type="match status" value="1"/>
</dbReference>
<feature type="region of interest" description="Disordered" evidence="4">
    <location>
        <begin position="332"/>
        <end position="351"/>
    </location>
</feature>
<keyword evidence="3" id="KW-0175">Coiled coil</keyword>
<dbReference type="Gene3D" id="2.30.29.30">
    <property type="entry name" value="Pleckstrin-homology domain (PH domain)/Phosphotyrosine-binding domain (PTB)"/>
    <property type="match status" value="2"/>
</dbReference>
<feature type="region of interest" description="Disordered" evidence="4">
    <location>
        <begin position="478"/>
        <end position="525"/>
    </location>
</feature>
<evidence type="ECO:0000313" key="6">
    <source>
        <dbReference type="EMBL" id="EDV24311.1"/>
    </source>
</evidence>
<evidence type="ECO:0000313" key="7">
    <source>
        <dbReference type="Proteomes" id="UP000009022"/>
    </source>
</evidence>
<dbReference type="GO" id="GO:0005096">
    <property type="term" value="F:GTPase activator activity"/>
    <property type="evidence" value="ECO:0007669"/>
    <property type="project" value="InterPro"/>
</dbReference>
<dbReference type="CTD" id="6754670"/>
<dbReference type="RefSeq" id="XP_002113837.1">
    <property type="nucleotide sequence ID" value="XM_002113801.1"/>
</dbReference>
<evidence type="ECO:0000256" key="1">
    <source>
        <dbReference type="ARBA" id="ARBA00022723"/>
    </source>
</evidence>
<keyword evidence="1" id="KW-0479">Metal-binding</keyword>
<accession>B3S019</accession>
<evidence type="ECO:0000256" key="2">
    <source>
        <dbReference type="ARBA" id="ARBA00022833"/>
    </source>
</evidence>
<dbReference type="EMBL" id="DS985246">
    <property type="protein sequence ID" value="EDV24311.1"/>
    <property type="molecule type" value="Genomic_DNA"/>
</dbReference>
<dbReference type="CDD" id="cd00821">
    <property type="entry name" value="PH"/>
    <property type="match status" value="1"/>
</dbReference>
<feature type="region of interest" description="Disordered" evidence="4">
    <location>
        <begin position="723"/>
        <end position="763"/>
    </location>
</feature>
<feature type="compositionally biased region" description="Basic and acidic residues" evidence="4">
    <location>
        <begin position="498"/>
        <end position="521"/>
    </location>
</feature>
<dbReference type="SUPFAM" id="SSF50729">
    <property type="entry name" value="PH domain-like"/>
    <property type="match status" value="2"/>
</dbReference>
<dbReference type="InterPro" id="IPR045258">
    <property type="entry name" value="ACAP1/2/3-like"/>
</dbReference>
<dbReference type="AlphaFoldDB" id="B3S019"/>
<dbReference type="Pfam" id="PF00169">
    <property type="entry name" value="PH"/>
    <property type="match status" value="2"/>
</dbReference>
<feature type="domain" description="PH" evidence="5">
    <location>
        <begin position="166"/>
        <end position="280"/>
    </location>
</feature>
<name>B3S019_TRIAD</name>
<keyword evidence="2" id="KW-0862">Zinc</keyword>
<dbReference type="InParanoid" id="B3S019"/>
<evidence type="ECO:0000256" key="3">
    <source>
        <dbReference type="SAM" id="Coils"/>
    </source>
</evidence>
<keyword evidence="7" id="KW-1185">Reference proteome</keyword>
<feature type="compositionally biased region" description="Polar residues" evidence="4">
    <location>
        <begin position="486"/>
        <end position="497"/>
    </location>
</feature>
<dbReference type="eggNOG" id="ENOG502SGAE">
    <property type="taxonomic scope" value="Eukaryota"/>
</dbReference>